<organism evidence="8">
    <name type="scientific">Phallusia mammillata</name>
    <dbReference type="NCBI Taxonomy" id="59560"/>
    <lineage>
        <taxon>Eukaryota</taxon>
        <taxon>Metazoa</taxon>
        <taxon>Chordata</taxon>
        <taxon>Tunicata</taxon>
        <taxon>Ascidiacea</taxon>
        <taxon>Phlebobranchia</taxon>
        <taxon>Ascidiidae</taxon>
        <taxon>Phallusia</taxon>
    </lineage>
</organism>
<evidence type="ECO:0000259" key="6">
    <source>
        <dbReference type="PROSITE" id="PS50010"/>
    </source>
</evidence>
<dbReference type="InterPro" id="IPR035899">
    <property type="entry name" value="DBL_dom_sf"/>
</dbReference>
<dbReference type="PROSITE" id="PS00741">
    <property type="entry name" value="DH_1"/>
    <property type="match status" value="1"/>
</dbReference>
<evidence type="ECO:0000256" key="1">
    <source>
        <dbReference type="ARBA" id="ARBA00022658"/>
    </source>
</evidence>
<proteinExistence type="evidence at transcript level"/>
<feature type="compositionally biased region" description="Basic residues" evidence="3">
    <location>
        <begin position="1120"/>
        <end position="1131"/>
    </location>
</feature>
<name>A0A6F9DL42_9ASCI</name>
<evidence type="ECO:0000259" key="7">
    <source>
        <dbReference type="PROSITE" id="PS50191"/>
    </source>
</evidence>
<evidence type="ECO:0000256" key="4">
    <source>
        <dbReference type="SAM" id="Phobius"/>
    </source>
</evidence>
<dbReference type="Pfam" id="PF13716">
    <property type="entry name" value="CRAL_TRIO_2"/>
    <property type="match status" value="1"/>
</dbReference>
<feature type="transmembrane region" description="Helical" evidence="4">
    <location>
        <begin position="287"/>
        <end position="308"/>
    </location>
</feature>
<feature type="domain" description="DH" evidence="6">
    <location>
        <begin position="768"/>
        <end position="948"/>
    </location>
</feature>
<keyword evidence="4" id="KW-0472">Membrane</keyword>
<dbReference type="CDD" id="cd00160">
    <property type="entry name" value="RhoGEF"/>
    <property type="match status" value="1"/>
</dbReference>
<feature type="compositionally biased region" description="Polar residues" evidence="3">
    <location>
        <begin position="1185"/>
        <end position="1206"/>
    </location>
</feature>
<keyword evidence="4" id="KW-1133">Transmembrane helix</keyword>
<dbReference type="Pfam" id="PF00621">
    <property type="entry name" value="RhoGEF"/>
    <property type="match status" value="1"/>
</dbReference>
<dbReference type="CDD" id="cd00170">
    <property type="entry name" value="SEC14"/>
    <property type="match status" value="1"/>
</dbReference>
<dbReference type="InterPro" id="IPR001251">
    <property type="entry name" value="CRAL-TRIO_dom"/>
</dbReference>
<dbReference type="SUPFAM" id="SSF52087">
    <property type="entry name" value="CRAL/TRIO domain"/>
    <property type="match status" value="1"/>
</dbReference>
<dbReference type="Gene3D" id="2.30.29.30">
    <property type="entry name" value="Pleckstrin-homology domain (PH domain)/Phosphotyrosine-binding domain (PTB)"/>
    <property type="match status" value="1"/>
</dbReference>
<dbReference type="SUPFAM" id="SSF48065">
    <property type="entry name" value="DBL homology domain (DH-domain)"/>
    <property type="match status" value="1"/>
</dbReference>
<dbReference type="SMART" id="SM00516">
    <property type="entry name" value="SEC14"/>
    <property type="match status" value="1"/>
</dbReference>
<dbReference type="SUPFAM" id="SSF50729">
    <property type="entry name" value="PH domain-like"/>
    <property type="match status" value="1"/>
</dbReference>
<dbReference type="InterPro" id="IPR001331">
    <property type="entry name" value="GDS_CDC24_CS"/>
</dbReference>
<dbReference type="Pfam" id="PF22697">
    <property type="entry name" value="SOS1_NGEF_PH"/>
    <property type="match status" value="1"/>
</dbReference>
<dbReference type="Gene3D" id="3.40.525.10">
    <property type="entry name" value="CRAL-TRIO lipid binding domain"/>
    <property type="match status" value="1"/>
</dbReference>
<dbReference type="InterPro" id="IPR036865">
    <property type="entry name" value="CRAL-TRIO_dom_sf"/>
</dbReference>
<comment type="similarity">
    <text evidence="2">Belongs to the MCF2 family.</text>
</comment>
<dbReference type="PROSITE" id="PS50003">
    <property type="entry name" value="PH_DOMAIN"/>
    <property type="match status" value="1"/>
</dbReference>
<dbReference type="PROSITE" id="PS50191">
    <property type="entry name" value="CRAL_TRIO"/>
    <property type="match status" value="1"/>
</dbReference>
<feature type="region of interest" description="Disordered" evidence="3">
    <location>
        <begin position="1099"/>
        <end position="1220"/>
    </location>
</feature>
<dbReference type="Pfam" id="PF23289">
    <property type="entry name" value="Spectrin_5"/>
    <property type="match status" value="1"/>
</dbReference>
<feature type="compositionally biased region" description="Polar residues" evidence="3">
    <location>
        <begin position="1266"/>
        <end position="1292"/>
    </location>
</feature>
<feature type="compositionally biased region" description="Basic and acidic residues" evidence="3">
    <location>
        <begin position="1207"/>
        <end position="1218"/>
    </location>
</feature>
<dbReference type="InterPro" id="IPR051336">
    <property type="entry name" value="RhoGEF_Guanine_NuclExch_SF"/>
</dbReference>
<evidence type="ECO:0000256" key="3">
    <source>
        <dbReference type="SAM" id="MobiDB-lite"/>
    </source>
</evidence>
<evidence type="ECO:0000313" key="8">
    <source>
        <dbReference type="EMBL" id="CAB3263683.1"/>
    </source>
</evidence>
<accession>A0A6F9DL42</accession>
<dbReference type="InterPro" id="IPR011993">
    <property type="entry name" value="PH-like_dom_sf"/>
</dbReference>
<dbReference type="CDD" id="cd00176">
    <property type="entry name" value="SPEC"/>
    <property type="match status" value="1"/>
</dbReference>
<dbReference type="InterPro" id="IPR018159">
    <property type="entry name" value="Spectrin/alpha-actinin"/>
</dbReference>
<evidence type="ECO:0000259" key="5">
    <source>
        <dbReference type="PROSITE" id="PS50003"/>
    </source>
</evidence>
<dbReference type="EMBL" id="LR787821">
    <property type="protein sequence ID" value="CAB3263683.1"/>
    <property type="molecule type" value="mRNA"/>
</dbReference>
<dbReference type="GO" id="GO:0005085">
    <property type="term" value="F:guanyl-nucleotide exchange factor activity"/>
    <property type="evidence" value="ECO:0007669"/>
    <property type="project" value="UniProtKB-KW"/>
</dbReference>
<dbReference type="PANTHER" id="PTHR22826">
    <property type="entry name" value="RHO GUANINE EXCHANGE FACTOR-RELATED"/>
    <property type="match status" value="1"/>
</dbReference>
<dbReference type="SMART" id="SM00233">
    <property type="entry name" value="PH"/>
    <property type="match status" value="1"/>
</dbReference>
<dbReference type="SUPFAM" id="SSF46966">
    <property type="entry name" value="Spectrin repeat"/>
    <property type="match status" value="1"/>
</dbReference>
<protein>
    <submittedName>
        <fullName evidence="8">Guanine nucleotide exchange factor DBS-like</fullName>
    </submittedName>
</protein>
<dbReference type="GO" id="GO:0035556">
    <property type="term" value="P:intracellular signal transduction"/>
    <property type="evidence" value="ECO:0007669"/>
    <property type="project" value="InterPro"/>
</dbReference>
<feature type="compositionally biased region" description="Polar residues" evidence="3">
    <location>
        <begin position="716"/>
        <end position="727"/>
    </location>
</feature>
<feature type="domain" description="PH" evidence="5">
    <location>
        <begin position="966"/>
        <end position="1099"/>
    </location>
</feature>
<keyword evidence="1" id="KW-0344">Guanine-nucleotide releasing factor</keyword>
<evidence type="ECO:0000256" key="2">
    <source>
        <dbReference type="ARBA" id="ARBA00049987"/>
    </source>
</evidence>
<dbReference type="GO" id="GO:0005737">
    <property type="term" value="C:cytoplasm"/>
    <property type="evidence" value="ECO:0007669"/>
    <property type="project" value="TreeGrafter"/>
</dbReference>
<dbReference type="PROSITE" id="PS50010">
    <property type="entry name" value="DH_2"/>
    <property type="match status" value="1"/>
</dbReference>
<feature type="compositionally biased region" description="Basic and acidic residues" evidence="3">
    <location>
        <begin position="1132"/>
        <end position="1142"/>
    </location>
</feature>
<dbReference type="Gene3D" id="1.20.58.60">
    <property type="match status" value="1"/>
</dbReference>
<reference evidence="8" key="1">
    <citation type="submission" date="2020-04" db="EMBL/GenBank/DDBJ databases">
        <authorList>
            <person name="Neveu A P."/>
        </authorList>
    </citation>
    <scope>NUCLEOTIDE SEQUENCE</scope>
    <source>
        <tissue evidence="8">Whole embryo</tissue>
    </source>
</reference>
<sequence length="1292" mass="145479">MMDYDVTETKHVASRCVSAATKGTPMQSNSCPDFQTILGTAFAARERSKSYNDIGDVGRPCFLNALKSLDRDSVGRCLKPILTNRRNAIDFSPMDAACDDVFEEENSETSSFEAEGLNAENGDYWSNTRDLSESSGFHATPTESRKLPDEMLSYYTFLQCCTALQSFANGRQVLSPTSSLSDSLESLTFPSALPSSPEISAQKLSHQLSCCYAFMHGGRDVSEAPIICLPHYPQLRDVTNEDFNSVILYLTTIVSACIADVGFVLLIDRRKEKWSALRATLQRFASYFPGFIRMVLVLRPIGFLQGAMSDIGFRWQRDELSMKVTMLSGLDELYNYINPSQLPAEFGGSFQYDHQTFIKNRMMIESFTGDAISFSESLIKYGTELAETEMPNDISSTESLLHVQNSKTTSLKQQIENLMKEAVALRVNVTSSCGGSIIADSMHNESDFLKSSLMDALKSFLSLIEETDVAFEKFWERHVTKLKQCLQLRQFEQDYRDLRGSLEGNLQWIEEQTQNVGSSVEWIEAMMTELETKQNNLKNLLNRNATVVASGETLLGDEHYAVDSIGPKKDELQSVGTQLVKLFAQREKCLHQSLIFILERNKWSEWCEQGMSILAGQLVEKTTSVDGAEQALNDLQRFFKEEGSPYSGKQHNDLKTEFDAAWCPEFEGMFESLLHRFEEVTQLCEKRKSSLKKITTRHGDRPVQLVEPSKKVVKEVQQSARVSPKPNQSEEKQTKRNSLILNHGASPVHTNRVPEDTPPPHPESHTVKQQHVMNELLHTEKVYVAELESIVEGYGKAIDAQDPDYPVPEELKGKTRILLGNMEDIFNFHGNVFLTDLLESKDTPTKIGKCFIQQKEQFHIYRDYCQNSIKSEQLRTRVGDHHPFFLHCQKKLGHRLSLGAYLLKPIQRLTKYQLLLQQMLKHTTSKDSDELKQAIQSMLEILKSVNDSMHQIAIVGFPREVDNLGKLLMQGSFSVQVDHKKAGVKSLTRPRFSKAMHRHLFLYEKEFLFCKQQTAESLESDSSNTVPSSTSSQSNGTKGQVYLFKHSLQMNAVGVTENIKADPRKFEIWYHGREDVYTLAAPTASIKQEWVREVKKALSCQPKSTTTPPEPRKPEEKVPGKVKRNQSTKKSKTPDGTEDHAKTKSKSSSTSSAKETLKKKASSLTRSASMGKGKDKILRRKNMDVVTNSSAQKKNETSAVTQNNSQKTERIPSPEHLKPSIVVENDFTTEFLKDRPTLSNGQLDSRMVGEDLIETAEDGKGDESDTWTSSNHVTSVSDASSFESFTSVDALP</sequence>
<dbReference type="InterPro" id="IPR056466">
    <property type="entry name" value="Spectrin_DBS"/>
</dbReference>
<gene>
    <name evidence="8" type="primary">Mcf2l</name>
</gene>
<dbReference type="InterPro" id="IPR000219">
    <property type="entry name" value="DH_dom"/>
</dbReference>
<keyword evidence="4" id="KW-0812">Transmembrane</keyword>
<feature type="region of interest" description="Disordered" evidence="3">
    <location>
        <begin position="691"/>
        <end position="765"/>
    </location>
</feature>
<feature type="transmembrane region" description="Helical" evidence="4">
    <location>
        <begin position="246"/>
        <end position="267"/>
    </location>
</feature>
<dbReference type="SMART" id="SM00325">
    <property type="entry name" value="RhoGEF"/>
    <property type="match status" value="1"/>
</dbReference>
<dbReference type="InterPro" id="IPR001849">
    <property type="entry name" value="PH_domain"/>
</dbReference>
<dbReference type="PANTHER" id="PTHR22826:SF211">
    <property type="entry name" value="LD43457P"/>
    <property type="match status" value="1"/>
</dbReference>
<feature type="domain" description="CRAL-TRIO" evidence="7">
    <location>
        <begin position="218"/>
        <end position="354"/>
    </location>
</feature>
<dbReference type="InterPro" id="IPR055251">
    <property type="entry name" value="SOS1_NGEF_PH"/>
</dbReference>
<feature type="region of interest" description="Disordered" evidence="3">
    <location>
        <begin position="1254"/>
        <end position="1292"/>
    </location>
</feature>
<feature type="compositionally biased region" description="Basic and acidic residues" evidence="3">
    <location>
        <begin position="1110"/>
        <end position="1119"/>
    </location>
</feature>
<dbReference type="Gene3D" id="1.20.900.10">
    <property type="entry name" value="Dbl homology (DH) domain"/>
    <property type="match status" value="1"/>
</dbReference>